<gene>
    <name evidence="11" type="ORF">ACFFGV_17110</name>
</gene>
<feature type="region of interest" description="Disordered" evidence="7">
    <location>
        <begin position="228"/>
        <end position="253"/>
    </location>
</feature>
<evidence type="ECO:0000313" key="12">
    <source>
        <dbReference type="Proteomes" id="UP001589836"/>
    </source>
</evidence>
<keyword evidence="12" id="KW-1185">Reference proteome</keyword>
<name>A0ABV6LSI7_9BACI</name>
<dbReference type="EMBL" id="JBHLTP010000013">
    <property type="protein sequence ID" value="MFC0525304.1"/>
    <property type="molecule type" value="Genomic_DNA"/>
</dbReference>
<feature type="domain" description="Polysaccharide chain length determinant N-terminal" evidence="9">
    <location>
        <begin position="3"/>
        <end position="94"/>
    </location>
</feature>
<dbReference type="PANTHER" id="PTHR32309">
    <property type="entry name" value="TYROSINE-PROTEIN KINASE"/>
    <property type="match status" value="1"/>
</dbReference>
<comment type="caution">
    <text evidence="11">The sequence shown here is derived from an EMBL/GenBank/DDBJ whole genome shotgun (WGS) entry which is preliminary data.</text>
</comment>
<protein>
    <submittedName>
        <fullName evidence="11">YveK family protein</fullName>
    </submittedName>
</protein>
<dbReference type="RefSeq" id="WP_377350408.1">
    <property type="nucleotide sequence ID" value="NZ_JBHLTP010000013.1"/>
</dbReference>
<sequence length="253" mass="28257">MEETISLKEISHTLKKRWLMIISFSLIAVIISAVVSLFILTPKYQATAQFIVSTQNNGQSNQVDVNDIKTNVELINTYNVIIKSDRILNAVNEELEFTGGSSWIREKLEITNEKNSQVVNVNVNDSNQENASKLANTIVKEFKEEVPNLMNVDNVNILTEAQVVNNARPISPKPMLNLLIALILGLMLGVGTSFLLEYLDQTINSEEDINSKLDLSVLGVISHIDESDVKDSSSNSFVSKRSNSYEKKQKKTI</sequence>
<keyword evidence="3" id="KW-1003">Cell membrane</keyword>
<organism evidence="11 12">
    <name type="scientific">Pontibacillus salicampi</name>
    <dbReference type="NCBI Taxonomy" id="1449801"/>
    <lineage>
        <taxon>Bacteria</taxon>
        <taxon>Bacillati</taxon>
        <taxon>Bacillota</taxon>
        <taxon>Bacilli</taxon>
        <taxon>Bacillales</taxon>
        <taxon>Bacillaceae</taxon>
        <taxon>Pontibacillus</taxon>
    </lineage>
</organism>
<evidence type="ECO:0000256" key="8">
    <source>
        <dbReference type="SAM" id="Phobius"/>
    </source>
</evidence>
<dbReference type="InterPro" id="IPR003856">
    <property type="entry name" value="LPS_length_determ_N"/>
</dbReference>
<evidence type="ECO:0000256" key="7">
    <source>
        <dbReference type="SAM" id="MobiDB-lite"/>
    </source>
</evidence>
<dbReference type="Pfam" id="PF02706">
    <property type="entry name" value="Wzz"/>
    <property type="match status" value="1"/>
</dbReference>
<evidence type="ECO:0000259" key="10">
    <source>
        <dbReference type="Pfam" id="PF13807"/>
    </source>
</evidence>
<evidence type="ECO:0000256" key="3">
    <source>
        <dbReference type="ARBA" id="ARBA00022475"/>
    </source>
</evidence>
<evidence type="ECO:0000256" key="4">
    <source>
        <dbReference type="ARBA" id="ARBA00022692"/>
    </source>
</evidence>
<accession>A0ABV6LSI7</accession>
<comment type="subcellular location">
    <subcellularLocation>
        <location evidence="1">Cell membrane</location>
        <topology evidence="1">Multi-pass membrane protein</topology>
    </subcellularLocation>
</comment>
<evidence type="ECO:0000256" key="1">
    <source>
        <dbReference type="ARBA" id="ARBA00004651"/>
    </source>
</evidence>
<keyword evidence="6 8" id="KW-0472">Membrane</keyword>
<evidence type="ECO:0000256" key="5">
    <source>
        <dbReference type="ARBA" id="ARBA00022989"/>
    </source>
</evidence>
<comment type="similarity">
    <text evidence="2">Belongs to the CpsC/CapA family.</text>
</comment>
<evidence type="ECO:0000256" key="6">
    <source>
        <dbReference type="ARBA" id="ARBA00023136"/>
    </source>
</evidence>
<evidence type="ECO:0000259" key="9">
    <source>
        <dbReference type="Pfam" id="PF02706"/>
    </source>
</evidence>
<feature type="domain" description="Tyrosine-protein kinase G-rich" evidence="10">
    <location>
        <begin position="144"/>
        <end position="195"/>
    </location>
</feature>
<dbReference type="Pfam" id="PF13807">
    <property type="entry name" value="GNVR"/>
    <property type="match status" value="1"/>
</dbReference>
<feature type="compositionally biased region" description="Low complexity" evidence="7">
    <location>
        <begin position="232"/>
        <end position="242"/>
    </location>
</feature>
<keyword evidence="4 8" id="KW-0812">Transmembrane</keyword>
<proteinExistence type="inferred from homology"/>
<reference evidence="11 12" key="1">
    <citation type="submission" date="2024-09" db="EMBL/GenBank/DDBJ databases">
        <authorList>
            <person name="Sun Q."/>
            <person name="Mori K."/>
        </authorList>
    </citation>
    <scope>NUCLEOTIDE SEQUENCE [LARGE SCALE GENOMIC DNA]</scope>
    <source>
        <strain evidence="11 12">NCAIM B.02529</strain>
    </source>
</reference>
<feature type="transmembrane region" description="Helical" evidence="8">
    <location>
        <begin position="176"/>
        <end position="196"/>
    </location>
</feature>
<dbReference type="InterPro" id="IPR050445">
    <property type="entry name" value="Bact_polysacc_biosynth/exp"/>
</dbReference>
<evidence type="ECO:0000256" key="2">
    <source>
        <dbReference type="ARBA" id="ARBA00006683"/>
    </source>
</evidence>
<keyword evidence="5 8" id="KW-1133">Transmembrane helix</keyword>
<dbReference type="PANTHER" id="PTHR32309:SF13">
    <property type="entry name" value="FERRIC ENTEROBACTIN TRANSPORT PROTEIN FEPE"/>
    <property type="match status" value="1"/>
</dbReference>
<evidence type="ECO:0000313" key="11">
    <source>
        <dbReference type="EMBL" id="MFC0525304.1"/>
    </source>
</evidence>
<dbReference type="InterPro" id="IPR032807">
    <property type="entry name" value="GNVR"/>
</dbReference>
<dbReference type="Proteomes" id="UP001589836">
    <property type="component" value="Unassembled WGS sequence"/>
</dbReference>
<feature type="transmembrane region" description="Helical" evidence="8">
    <location>
        <begin position="18"/>
        <end position="40"/>
    </location>
</feature>